<evidence type="ECO:0000256" key="7">
    <source>
        <dbReference type="ARBA" id="ARBA00022839"/>
    </source>
</evidence>
<evidence type="ECO:0000256" key="10">
    <source>
        <dbReference type="ARBA" id="ARBA00023204"/>
    </source>
</evidence>
<feature type="region of interest" description="Disordered" evidence="16">
    <location>
        <begin position="855"/>
        <end position="896"/>
    </location>
</feature>
<evidence type="ECO:0000256" key="6">
    <source>
        <dbReference type="ARBA" id="ARBA00022806"/>
    </source>
</evidence>
<evidence type="ECO:0000256" key="13">
    <source>
        <dbReference type="ARBA" id="ARBA00034808"/>
    </source>
</evidence>
<keyword evidence="2" id="KW-0540">Nuclease</keyword>
<keyword evidence="8 15" id="KW-0067">ATP-binding</keyword>
<dbReference type="InterPro" id="IPR038726">
    <property type="entry name" value="PDDEXK_AddAB-type"/>
</dbReference>
<evidence type="ECO:0000256" key="8">
    <source>
        <dbReference type="ARBA" id="ARBA00022840"/>
    </source>
</evidence>
<dbReference type="InterPro" id="IPR013986">
    <property type="entry name" value="DExx_box_DNA_helicase_dom_sf"/>
</dbReference>
<evidence type="ECO:0000259" key="17">
    <source>
        <dbReference type="PROSITE" id="PS51198"/>
    </source>
</evidence>
<keyword evidence="20" id="KW-1185">Reference proteome</keyword>
<protein>
    <recommendedName>
        <fullName evidence="13">DNA 3'-5' helicase</fullName>
        <ecNumber evidence="13">5.6.2.4</ecNumber>
    </recommendedName>
</protein>
<dbReference type="SUPFAM" id="SSF52540">
    <property type="entry name" value="P-loop containing nucleoside triphosphate hydrolases"/>
    <property type="match status" value="1"/>
</dbReference>
<comment type="caution">
    <text evidence="19">The sequence shown here is derived from an EMBL/GenBank/DDBJ whole genome shotgun (WGS) entry which is preliminary data.</text>
</comment>
<evidence type="ECO:0000259" key="18">
    <source>
        <dbReference type="PROSITE" id="PS51217"/>
    </source>
</evidence>
<evidence type="ECO:0000256" key="12">
    <source>
        <dbReference type="ARBA" id="ARBA00034617"/>
    </source>
</evidence>
<dbReference type="Gene3D" id="3.40.50.300">
    <property type="entry name" value="P-loop containing nucleotide triphosphate hydrolases"/>
    <property type="match status" value="3"/>
</dbReference>
<reference evidence="20" key="1">
    <citation type="journal article" date="2019" name="Int. J. Syst. Evol. Microbiol.">
        <title>The Global Catalogue of Microorganisms (GCM) 10K type strain sequencing project: providing services to taxonomists for standard genome sequencing and annotation.</title>
        <authorList>
            <consortium name="The Broad Institute Genomics Platform"/>
            <consortium name="The Broad Institute Genome Sequencing Center for Infectious Disease"/>
            <person name="Wu L."/>
            <person name="Ma J."/>
        </authorList>
    </citation>
    <scope>NUCLEOTIDE SEQUENCE [LARGE SCALE GENOMIC DNA]</scope>
    <source>
        <strain evidence="20">NBRC 106348</strain>
    </source>
</reference>
<dbReference type="EMBL" id="BSUK01000001">
    <property type="protein sequence ID" value="GMA22507.1"/>
    <property type="molecule type" value="Genomic_DNA"/>
</dbReference>
<keyword evidence="5 15" id="KW-0378">Hydrolase</keyword>
<dbReference type="PANTHER" id="PTHR11070:SF55">
    <property type="entry name" value="DNA 3'-5' HELICASE"/>
    <property type="match status" value="1"/>
</dbReference>
<sequence>MTEQLERMLVPVADGGSAPDARRRYAALEIAEILDRPAPTPEQVAVIEAEPVAPLLVIAGAGSGKTETMASRVVWLIANGHVRPEEVLGLTFTRKAAGELAVRVQDRLAQFARRTGAAADGLALLDRPTVSTYNAYAAGLVGDHALRLGIEPGSRLLSEASQWQLAAEVVESWAGDLGTDAAVSSVIDAVRSLSGALAEHLLDPVEARARLERLVDGIAAVPLGRRKTHYADVTSLLASLGERARLLDVVAAYAERKRRLEALDFGDQVAIAARLAREVPVVGRLERGRYRAVLLDEYQDTSHAQVELLAALFGAGHGVTAVGDPNQSIYGWRGASAGGIGRFPERFRQTPTAASPHGARARVLSLSTSWRNDRAILDVANRTAEPLRASSQVPVDRLAARPGAGEGAVHVTFHATEDEEAAHLADVVARARDDAAAAGRSMPSAAVLCRARRQFLPVEAALRSRGIPVEVVGLGGLLSTPEVTDLVAFLQVAHDPSRGDALARLLTGPRVNLGAADLFALASRARDLADAQDRRAGRAADGAVPGGGPAAAPGTSDVPDGPADDEPAILEGDVVDHRSLVDALDDLPAPGRAARDGRTLTTAAHTRLATLARDLRAVRAQTYLSLPELVTQAERALGLDIEVDVAGALFDAGAQGGSELGRAHLDAFRDVAVEFSQSADVPTLGAFLAWLGAAQAQEGGLDLPLRDVDPDAVQVITVHGAKGLEWDLVVVPGLVQQAFPQVRFGDDGPTDSGWLTGLGNLPYPLRGDARDLPHLAYDDAEDATGLRDALAAFKLACGEHELAEERRLAYVAFTRARHQLHLSGSWWRTGTRPSEPSVFLTELVDAGLHPDTWADVPEDGASNPLADRVRTGWWPARPGDDAPDGGAGGAADDGPSPAVRAVRAAALAVREAVASGASALADDADSAADDPSGLAALARLLLAERATHEAARAEVAFPAHVSASGLVALAADRDAFALARRRPLPRRPSSHARRGTAFHAWVERYFGAAALLDVEDLPGADDADVRTDEELEALRATFLASGWASREPLAIEVDVETPVAGVVVRCRIDAVFPERAEPRGDDPDGTRSAAVVVDWKTGRAPHDDASRRAREVQLAAYRLAWSRWSGLPLEDVSAAFYYVADDTVVRPVDLLDESALEALVRGDG</sequence>
<keyword evidence="9" id="KW-0238">DNA-binding</keyword>
<feature type="region of interest" description="Disordered" evidence="16">
    <location>
        <begin position="532"/>
        <end position="566"/>
    </location>
</feature>
<dbReference type="Gene3D" id="1.10.10.160">
    <property type="match status" value="1"/>
</dbReference>
<dbReference type="InterPro" id="IPR011604">
    <property type="entry name" value="PDDEXK-like_dom_sf"/>
</dbReference>
<comment type="catalytic activity">
    <reaction evidence="14">
        <text>ATP + H2O = ADP + phosphate + H(+)</text>
        <dbReference type="Rhea" id="RHEA:13065"/>
        <dbReference type="ChEBI" id="CHEBI:15377"/>
        <dbReference type="ChEBI" id="CHEBI:15378"/>
        <dbReference type="ChEBI" id="CHEBI:30616"/>
        <dbReference type="ChEBI" id="CHEBI:43474"/>
        <dbReference type="ChEBI" id="CHEBI:456216"/>
        <dbReference type="EC" id="5.6.2.4"/>
    </reaction>
</comment>
<keyword evidence="10" id="KW-0234">DNA repair</keyword>
<dbReference type="Proteomes" id="UP001157091">
    <property type="component" value="Unassembled WGS sequence"/>
</dbReference>
<gene>
    <name evidence="19" type="ORF">GCM10025864_02660</name>
</gene>
<evidence type="ECO:0000256" key="2">
    <source>
        <dbReference type="ARBA" id="ARBA00022722"/>
    </source>
</evidence>
<feature type="domain" description="UvrD-like helicase C-terminal" evidence="18">
    <location>
        <begin position="374"/>
        <end position="723"/>
    </location>
</feature>
<dbReference type="Pfam" id="PF00580">
    <property type="entry name" value="UvrD-helicase"/>
    <property type="match status" value="1"/>
</dbReference>
<dbReference type="EC" id="5.6.2.4" evidence="13"/>
<evidence type="ECO:0000256" key="3">
    <source>
        <dbReference type="ARBA" id="ARBA00022741"/>
    </source>
</evidence>
<dbReference type="Gene3D" id="3.90.320.10">
    <property type="match status" value="1"/>
</dbReference>
<organism evidence="19 20">
    <name type="scientific">Luteimicrobium album</name>
    <dbReference type="NCBI Taxonomy" id="1054550"/>
    <lineage>
        <taxon>Bacteria</taxon>
        <taxon>Bacillati</taxon>
        <taxon>Actinomycetota</taxon>
        <taxon>Actinomycetes</taxon>
        <taxon>Micrococcales</taxon>
        <taxon>Luteimicrobium</taxon>
    </lineage>
</organism>
<dbReference type="InterPro" id="IPR014016">
    <property type="entry name" value="UvrD-like_ATP-bd"/>
</dbReference>
<keyword evidence="3 15" id="KW-0547">Nucleotide-binding</keyword>
<dbReference type="PANTHER" id="PTHR11070">
    <property type="entry name" value="UVRD / RECB / PCRA DNA HELICASE FAMILY MEMBER"/>
    <property type="match status" value="1"/>
</dbReference>
<evidence type="ECO:0000256" key="5">
    <source>
        <dbReference type="ARBA" id="ARBA00022801"/>
    </source>
</evidence>
<evidence type="ECO:0000256" key="9">
    <source>
        <dbReference type="ARBA" id="ARBA00023125"/>
    </source>
</evidence>
<dbReference type="GO" id="GO:0004386">
    <property type="term" value="F:helicase activity"/>
    <property type="evidence" value="ECO:0007669"/>
    <property type="project" value="UniProtKB-KW"/>
</dbReference>
<evidence type="ECO:0000313" key="20">
    <source>
        <dbReference type="Proteomes" id="UP001157091"/>
    </source>
</evidence>
<dbReference type="PROSITE" id="PS51198">
    <property type="entry name" value="UVRD_HELICASE_ATP_BIND"/>
    <property type="match status" value="1"/>
</dbReference>
<keyword evidence="4" id="KW-0227">DNA damage</keyword>
<dbReference type="CDD" id="cd17932">
    <property type="entry name" value="DEXQc_UvrD"/>
    <property type="match status" value="1"/>
</dbReference>
<evidence type="ECO:0000256" key="15">
    <source>
        <dbReference type="PROSITE-ProRule" id="PRU00560"/>
    </source>
</evidence>
<comment type="catalytic activity">
    <reaction evidence="12">
        <text>Couples ATP hydrolysis with the unwinding of duplex DNA by translocating in the 3'-5' direction.</text>
        <dbReference type="EC" id="5.6.2.4"/>
    </reaction>
</comment>
<dbReference type="InterPro" id="IPR027417">
    <property type="entry name" value="P-loop_NTPase"/>
</dbReference>
<feature type="binding site" evidence="15">
    <location>
        <begin position="59"/>
        <end position="66"/>
    </location>
    <ligand>
        <name>ATP</name>
        <dbReference type="ChEBI" id="CHEBI:30616"/>
    </ligand>
</feature>
<keyword evidence="6 15" id="KW-0347">Helicase</keyword>
<keyword evidence="7" id="KW-0269">Exonuclease</keyword>
<dbReference type="PROSITE" id="PS51217">
    <property type="entry name" value="UVRD_HELICASE_CTER"/>
    <property type="match status" value="1"/>
</dbReference>
<dbReference type="InterPro" id="IPR000212">
    <property type="entry name" value="DNA_helicase_UvrD/REP"/>
</dbReference>
<proteinExistence type="inferred from homology"/>
<evidence type="ECO:0000256" key="1">
    <source>
        <dbReference type="ARBA" id="ARBA00009922"/>
    </source>
</evidence>
<evidence type="ECO:0000256" key="11">
    <source>
        <dbReference type="ARBA" id="ARBA00023235"/>
    </source>
</evidence>
<dbReference type="Gene3D" id="1.10.486.10">
    <property type="entry name" value="PCRA, domain 4"/>
    <property type="match status" value="1"/>
</dbReference>
<dbReference type="RefSeq" id="WP_284291547.1">
    <property type="nucleotide sequence ID" value="NZ_BSUK01000001.1"/>
</dbReference>
<feature type="domain" description="UvrD-like helicase ATP-binding" evidence="17">
    <location>
        <begin position="38"/>
        <end position="373"/>
    </location>
</feature>
<name>A0ABQ6HWI5_9MICO</name>
<dbReference type="InterPro" id="IPR014017">
    <property type="entry name" value="DNA_helicase_UvrD-like_C"/>
</dbReference>
<dbReference type="Pfam" id="PF12705">
    <property type="entry name" value="PDDEXK_1"/>
    <property type="match status" value="1"/>
</dbReference>
<evidence type="ECO:0000256" key="4">
    <source>
        <dbReference type="ARBA" id="ARBA00022763"/>
    </source>
</evidence>
<evidence type="ECO:0000256" key="16">
    <source>
        <dbReference type="SAM" id="MobiDB-lite"/>
    </source>
</evidence>
<evidence type="ECO:0000313" key="19">
    <source>
        <dbReference type="EMBL" id="GMA22507.1"/>
    </source>
</evidence>
<keyword evidence="11" id="KW-0413">Isomerase</keyword>
<dbReference type="Pfam" id="PF13361">
    <property type="entry name" value="UvrD_C"/>
    <property type="match status" value="2"/>
</dbReference>
<evidence type="ECO:0000256" key="14">
    <source>
        <dbReference type="ARBA" id="ARBA00048988"/>
    </source>
</evidence>
<accession>A0ABQ6HWI5</accession>
<comment type="similarity">
    <text evidence="1">Belongs to the helicase family. UvrD subfamily.</text>
</comment>